<dbReference type="InterPro" id="IPR050266">
    <property type="entry name" value="AB_hydrolase_sf"/>
</dbReference>
<dbReference type="PANTHER" id="PTHR43798">
    <property type="entry name" value="MONOACYLGLYCEROL LIPASE"/>
    <property type="match status" value="1"/>
</dbReference>
<name>A0A1G5HL92_9BACT</name>
<accession>A0A1G5HL92</accession>
<dbReference type="PANTHER" id="PTHR43798:SF24">
    <property type="entry name" value="CIS-3-ALKYL-4-ALKYLOXETAN-2-ONE DECARBOXYLASE"/>
    <property type="match status" value="1"/>
</dbReference>
<dbReference type="PRINTS" id="PR00111">
    <property type="entry name" value="ABHYDROLASE"/>
</dbReference>
<dbReference type="AlphaFoldDB" id="A0A1G5HL92"/>
<gene>
    <name evidence="2" type="ORF">SAMN05216233_11488</name>
</gene>
<sequence>MPGVRRFEVDEVLYPFESHWYEWDGACMHYVDEGEGVPVVMLHGNPTWSFLYRKVIRKLRGRCRCIAPDYPGFGFSDHPRGYGYTPKEHAGWVKALLEHLKLDRYVLVMQDWGGPIGLSIAVEAPEKVAGLQLLNTWCWSAPMSARVFSWVMGGPFREWMHQKHNVFARKMVPWGIAGPSKYDPDVMDAYLSPFSTYEYRRGTAEFPYQIRKATDWLVAIEKRLKLLKGVPKEMVWAMKDPAFGSNAYIYRWRTYFPDIFTVRVDNASHYLQEDCPETIVASLGRVLEAVSIRESAEPGT</sequence>
<dbReference type="SUPFAM" id="SSF53474">
    <property type="entry name" value="alpha/beta-Hydrolases"/>
    <property type="match status" value="1"/>
</dbReference>
<dbReference type="InterPro" id="IPR000073">
    <property type="entry name" value="AB_hydrolase_1"/>
</dbReference>
<dbReference type="Gene3D" id="3.40.50.1820">
    <property type="entry name" value="alpha/beta hydrolase"/>
    <property type="match status" value="1"/>
</dbReference>
<dbReference type="InterPro" id="IPR029058">
    <property type="entry name" value="AB_hydrolase_fold"/>
</dbReference>
<dbReference type="EMBL" id="FMUX01000014">
    <property type="protein sequence ID" value="SCY63818.1"/>
    <property type="molecule type" value="Genomic_DNA"/>
</dbReference>
<reference evidence="2 3" key="1">
    <citation type="submission" date="2016-10" db="EMBL/GenBank/DDBJ databases">
        <authorList>
            <person name="de Groot N.N."/>
        </authorList>
    </citation>
    <scope>NUCLEOTIDE SEQUENCE [LARGE SCALE GENOMIC DNA]</scope>
    <source>
        <strain evidence="2 3">AA1</strain>
    </source>
</reference>
<keyword evidence="3" id="KW-1185">Reference proteome</keyword>
<dbReference type="GO" id="GO:0016020">
    <property type="term" value="C:membrane"/>
    <property type="evidence" value="ECO:0007669"/>
    <property type="project" value="TreeGrafter"/>
</dbReference>
<dbReference type="Pfam" id="PF00561">
    <property type="entry name" value="Abhydrolase_1"/>
    <property type="match status" value="1"/>
</dbReference>
<evidence type="ECO:0000313" key="3">
    <source>
        <dbReference type="Proteomes" id="UP000198870"/>
    </source>
</evidence>
<feature type="domain" description="AB hydrolase-1" evidence="1">
    <location>
        <begin position="38"/>
        <end position="274"/>
    </location>
</feature>
<dbReference type="Proteomes" id="UP000198870">
    <property type="component" value="Unassembled WGS sequence"/>
</dbReference>
<evidence type="ECO:0000259" key="1">
    <source>
        <dbReference type="Pfam" id="PF00561"/>
    </source>
</evidence>
<protein>
    <submittedName>
        <fullName evidence="2">Haloalkane dehalogenase</fullName>
    </submittedName>
</protein>
<dbReference type="STRING" id="419481.SAMN05216233_11488"/>
<evidence type="ECO:0000313" key="2">
    <source>
        <dbReference type="EMBL" id="SCY63818.1"/>
    </source>
</evidence>
<proteinExistence type="predicted"/>
<organism evidence="2 3">
    <name type="scientific">Desulfoluna spongiiphila</name>
    <dbReference type="NCBI Taxonomy" id="419481"/>
    <lineage>
        <taxon>Bacteria</taxon>
        <taxon>Pseudomonadati</taxon>
        <taxon>Thermodesulfobacteriota</taxon>
        <taxon>Desulfobacteria</taxon>
        <taxon>Desulfobacterales</taxon>
        <taxon>Desulfolunaceae</taxon>
        <taxon>Desulfoluna</taxon>
    </lineage>
</organism>
<dbReference type="RefSeq" id="WP_175469909.1">
    <property type="nucleotide sequence ID" value="NZ_FMUX01000014.1"/>
</dbReference>